<dbReference type="PANTHER" id="PTHR10091">
    <property type="entry name" value="ALDOSE-1-EPIMERASE"/>
    <property type="match status" value="1"/>
</dbReference>
<gene>
    <name evidence="16" type="ORF">LU635_14345</name>
</gene>
<evidence type="ECO:0000256" key="13">
    <source>
        <dbReference type="PIRSR" id="PIRSR005096-2"/>
    </source>
</evidence>
<keyword evidence="9 11" id="KW-0413">Isomerase</keyword>
<dbReference type="EMBL" id="JAJSON010000025">
    <property type="protein sequence ID" value="MCG9972827.1"/>
    <property type="molecule type" value="Genomic_DNA"/>
</dbReference>
<organism evidence="16 17">
    <name type="scientific">Christiangramia crocea</name>
    <dbReference type="NCBI Taxonomy" id="2904124"/>
    <lineage>
        <taxon>Bacteria</taxon>
        <taxon>Pseudomonadati</taxon>
        <taxon>Bacteroidota</taxon>
        <taxon>Flavobacteriia</taxon>
        <taxon>Flavobacteriales</taxon>
        <taxon>Flavobacteriaceae</taxon>
        <taxon>Christiangramia</taxon>
    </lineage>
</organism>
<feature type="active site" description="Proton donor" evidence="12">
    <location>
        <position position="221"/>
    </location>
</feature>
<keyword evidence="10 11" id="KW-0119">Carbohydrate metabolism</keyword>
<sequence length="395" mass="43902">MKNYNKILRLAFLAVLLVFIQCKNATENESEQEESKMEEKGFSVKTESFGETSNGEAVEKYIISNDEGLEMAVITYGGIITSLKVPNKEGEYEDVVLGLDSLSLYEEKNPYFGAIIGRYGNRIAKGKFSLDGTEYVLETNDGENHLHGGEKGFDKVVWDAEVTEAEDSVSLKLSYTSKDMEGGYPGNLETVVTYTLTSDNTLDIDYEATTDKKTIVNLTQHSYFNLSGDFSEKILDHVVEINADQFLPVDETLIPTGELKPVEGTPFNFTEPKKIGAELDKEGTNEQLKRGLGYDHCWVLNEQDSGVRFAASAYHPGSGRFMEVFTNEPGIQFYIGNFLDGTLPAKGGGTYEKRTGFCLETQHYPDSPNQEGFPSVVLEPGEKYASQTSYKFSVK</sequence>
<proteinExistence type="inferred from homology"/>
<evidence type="ECO:0000256" key="9">
    <source>
        <dbReference type="ARBA" id="ARBA00023235"/>
    </source>
</evidence>
<dbReference type="GO" id="GO:0004034">
    <property type="term" value="F:aldose 1-epimerase activity"/>
    <property type="evidence" value="ECO:0007669"/>
    <property type="project" value="UniProtKB-EC"/>
</dbReference>
<name>A0A9X2A8U4_9FLAO</name>
<dbReference type="InterPro" id="IPR014718">
    <property type="entry name" value="GH-type_carb-bd"/>
</dbReference>
<evidence type="ECO:0000256" key="11">
    <source>
        <dbReference type="PIRNR" id="PIRNR005096"/>
    </source>
</evidence>
<evidence type="ECO:0000256" key="15">
    <source>
        <dbReference type="SAM" id="SignalP"/>
    </source>
</evidence>
<keyword evidence="6" id="KW-0963">Cytoplasm</keyword>
<evidence type="ECO:0000256" key="14">
    <source>
        <dbReference type="PIRSR" id="PIRSR005096-3"/>
    </source>
</evidence>
<evidence type="ECO:0000256" key="10">
    <source>
        <dbReference type="ARBA" id="ARBA00023277"/>
    </source>
</evidence>
<protein>
    <recommendedName>
        <fullName evidence="11">Aldose 1-epimerase</fullName>
        <ecNumber evidence="11">5.1.3.3</ecNumber>
    </recommendedName>
</protein>
<keyword evidence="7" id="KW-0597">Phosphoprotein</keyword>
<comment type="subcellular location">
    <subcellularLocation>
        <location evidence="2">Cytoplasm</location>
    </subcellularLocation>
</comment>
<dbReference type="InterPro" id="IPR047215">
    <property type="entry name" value="Galactose_mutarotase-like"/>
</dbReference>
<evidence type="ECO:0000256" key="8">
    <source>
        <dbReference type="ARBA" id="ARBA00022837"/>
    </source>
</evidence>
<evidence type="ECO:0000256" key="6">
    <source>
        <dbReference type="ARBA" id="ARBA00022490"/>
    </source>
</evidence>
<dbReference type="RefSeq" id="WP_240100181.1">
    <property type="nucleotide sequence ID" value="NZ_JAJSON010000025.1"/>
</dbReference>
<comment type="cofactor">
    <cofactor evidence="1">
        <name>Ca(2+)</name>
        <dbReference type="ChEBI" id="CHEBI:29108"/>
    </cofactor>
</comment>
<comment type="subunit">
    <text evidence="5">Monomer.</text>
</comment>
<dbReference type="GO" id="GO:0030246">
    <property type="term" value="F:carbohydrate binding"/>
    <property type="evidence" value="ECO:0007669"/>
    <property type="project" value="InterPro"/>
</dbReference>
<feature type="signal peptide" evidence="15">
    <location>
        <begin position="1"/>
        <end position="25"/>
    </location>
</feature>
<dbReference type="FunFam" id="2.70.98.10:FF:000003">
    <property type="entry name" value="Aldose 1-epimerase"/>
    <property type="match status" value="1"/>
</dbReference>
<dbReference type="GO" id="GO:0033499">
    <property type="term" value="P:galactose catabolic process via UDP-galactose, Leloir pathway"/>
    <property type="evidence" value="ECO:0007669"/>
    <property type="project" value="TreeGrafter"/>
</dbReference>
<comment type="pathway">
    <text evidence="3 11">Carbohydrate metabolism; hexose metabolism.</text>
</comment>
<evidence type="ECO:0000256" key="1">
    <source>
        <dbReference type="ARBA" id="ARBA00001913"/>
    </source>
</evidence>
<evidence type="ECO:0000256" key="3">
    <source>
        <dbReference type="ARBA" id="ARBA00005028"/>
    </source>
</evidence>
<evidence type="ECO:0000256" key="4">
    <source>
        <dbReference type="ARBA" id="ARBA00006206"/>
    </source>
</evidence>
<evidence type="ECO:0000313" key="17">
    <source>
        <dbReference type="Proteomes" id="UP001139344"/>
    </source>
</evidence>
<dbReference type="NCBIfam" id="NF008277">
    <property type="entry name" value="PRK11055.1"/>
    <property type="match status" value="1"/>
</dbReference>
<comment type="catalytic activity">
    <reaction evidence="11">
        <text>alpha-D-glucose = beta-D-glucose</text>
        <dbReference type="Rhea" id="RHEA:10264"/>
        <dbReference type="ChEBI" id="CHEBI:15903"/>
        <dbReference type="ChEBI" id="CHEBI:17925"/>
        <dbReference type="EC" id="5.1.3.3"/>
    </reaction>
</comment>
<feature type="binding site" evidence="14">
    <location>
        <begin position="121"/>
        <end position="122"/>
    </location>
    <ligand>
        <name>beta-D-galactose</name>
        <dbReference type="ChEBI" id="CHEBI:27667"/>
    </ligand>
</feature>
<reference evidence="16" key="1">
    <citation type="submission" date="2021-12" db="EMBL/GenBank/DDBJ databases">
        <title>Description of Gramella crocea sp. nov., a new bacterium isolated from activated sludge.</title>
        <authorList>
            <person name="Zhang X."/>
        </authorList>
    </citation>
    <scope>NUCLEOTIDE SEQUENCE</scope>
    <source>
        <strain evidence="16">YB25</strain>
    </source>
</reference>
<dbReference type="Proteomes" id="UP001139344">
    <property type="component" value="Unassembled WGS sequence"/>
</dbReference>
<evidence type="ECO:0000256" key="5">
    <source>
        <dbReference type="ARBA" id="ARBA00011245"/>
    </source>
</evidence>
<dbReference type="InterPro" id="IPR015443">
    <property type="entry name" value="Aldose_1-epimerase"/>
</dbReference>
<feature type="binding site" evidence="13">
    <location>
        <position position="295"/>
    </location>
    <ligand>
        <name>beta-D-galactose</name>
        <dbReference type="ChEBI" id="CHEBI:27667"/>
    </ligand>
</feature>
<dbReference type="CDD" id="cd09019">
    <property type="entry name" value="galactose_mutarotase_like"/>
    <property type="match status" value="1"/>
</dbReference>
<accession>A0A9X2A8U4</accession>
<keyword evidence="8" id="KW-0106">Calcium</keyword>
<dbReference type="PIRSF" id="PIRSF005096">
    <property type="entry name" value="GALM"/>
    <property type="match status" value="1"/>
</dbReference>
<dbReference type="GO" id="GO:0006006">
    <property type="term" value="P:glucose metabolic process"/>
    <property type="evidence" value="ECO:0007669"/>
    <property type="project" value="TreeGrafter"/>
</dbReference>
<dbReference type="InterPro" id="IPR008183">
    <property type="entry name" value="Aldose_1/G6P_1-epimerase"/>
</dbReference>
<dbReference type="InterPro" id="IPR011013">
    <property type="entry name" value="Gal_mutarotase_sf_dom"/>
</dbReference>
<comment type="similarity">
    <text evidence="4 11">Belongs to the aldose epimerase family.</text>
</comment>
<dbReference type="SUPFAM" id="SSF74650">
    <property type="entry name" value="Galactose mutarotase-like"/>
    <property type="match status" value="1"/>
</dbReference>
<evidence type="ECO:0000313" key="16">
    <source>
        <dbReference type="EMBL" id="MCG9972827.1"/>
    </source>
</evidence>
<feature type="binding site" evidence="14">
    <location>
        <begin position="221"/>
        <end position="223"/>
    </location>
    <ligand>
        <name>beta-D-galactose</name>
        <dbReference type="ChEBI" id="CHEBI:27667"/>
    </ligand>
</feature>
<evidence type="ECO:0000256" key="2">
    <source>
        <dbReference type="ARBA" id="ARBA00004496"/>
    </source>
</evidence>
<evidence type="ECO:0000256" key="7">
    <source>
        <dbReference type="ARBA" id="ARBA00022553"/>
    </source>
</evidence>
<feature type="active site" description="Proton acceptor" evidence="12">
    <location>
        <position position="360"/>
    </location>
</feature>
<dbReference type="Pfam" id="PF01263">
    <property type="entry name" value="Aldose_epim"/>
    <property type="match status" value="1"/>
</dbReference>
<keyword evidence="17" id="KW-1185">Reference proteome</keyword>
<dbReference type="Gene3D" id="2.70.98.10">
    <property type="match status" value="1"/>
</dbReference>
<feature type="chain" id="PRO_5040790967" description="Aldose 1-epimerase" evidence="15">
    <location>
        <begin position="26"/>
        <end position="395"/>
    </location>
</feature>
<dbReference type="EC" id="5.1.3.3" evidence="11"/>
<dbReference type="GO" id="GO:0005737">
    <property type="term" value="C:cytoplasm"/>
    <property type="evidence" value="ECO:0007669"/>
    <property type="project" value="UniProtKB-SubCell"/>
</dbReference>
<evidence type="ECO:0000256" key="12">
    <source>
        <dbReference type="PIRSR" id="PIRSR005096-1"/>
    </source>
</evidence>
<keyword evidence="15" id="KW-0732">Signal</keyword>
<dbReference type="PANTHER" id="PTHR10091:SF0">
    <property type="entry name" value="GALACTOSE MUTAROTASE"/>
    <property type="match status" value="1"/>
</dbReference>
<dbReference type="AlphaFoldDB" id="A0A9X2A8U4"/>
<comment type="caution">
    <text evidence="16">The sequence shown here is derived from an EMBL/GenBank/DDBJ whole genome shotgun (WGS) entry which is preliminary data.</text>
</comment>